<dbReference type="InterPro" id="IPR029058">
    <property type="entry name" value="AB_hydrolase_fold"/>
</dbReference>
<evidence type="ECO:0000313" key="3">
    <source>
        <dbReference type="Proteomes" id="UP000541969"/>
    </source>
</evidence>
<dbReference type="Gene3D" id="3.40.50.1820">
    <property type="entry name" value="alpha/beta hydrolase"/>
    <property type="match status" value="1"/>
</dbReference>
<evidence type="ECO:0000313" key="2">
    <source>
        <dbReference type="EMBL" id="NYJ07323.1"/>
    </source>
</evidence>
<dbReference type="InterPro" id="IPR052897">
    <property type="entry name" value="Sec-Metab_Biosynth_Hydrolase"/>
</dbReference>
<gene>
    <name evidence="2" type="ORF">GGQ55_003601</name>
</gene>
<sequence>MSEANVVAPTTPTVVLVHGAFADSSSWNGVVEGLQAAGIPVTTVPNPLRGISIDAAYVASALAQVPGPVLAVGHSYGGAIITNAALHAGNVVGLVYVAAFAPDQGEKLFDIEAGSTDSVLNSALVQRTYPTGEGDATQVEVGIDPEKFHDAFAADLPHAQTAVMAATQRPASLLGFVEPTGTPAWRSLPSWAVVATGDKAAGSDVVRSMAQRAGATITEVEGSHVIMISKPQVVIDVIRQALTAVSSAAPTPSGALS</sequence>
<protein>
    <submittedName>
        <fullName evidence="2">Pimeloyl-ACP methyl ester carboxylesterase</fullName>
    </submittedName>
</protein>
<name>A0A853CMW3_9ACTN</name>
<dbReference type="Pfam" id="PF12697">
    <property type="entry name" value="Abhydrolase_6"/>
    <property type="match status" value="1"/>
</dbReference>
<reference evidence="2 3" key="1">
    <citation type="submission" date="2020-07" db="EMBL/GenBank/DDBJ databases">
        <title>Sequencing the genomes of 1000 actinobacteria strains.</title>
        <authorList>
            <person name="Klenk H.-P."/>
        </authorList>
    </citation>
    <scope>NUCLEOTIDE SEQUENCE [LARGE SCALE GENOMIC DNA]</scope>
    <source>
        <strain evidence="2 3">DSM 104001</strain>
    </source>
</reference>
<dbReference type="Proteomes" id="UP000541969">
    <property type="component" value="Unassembled WGS sequence"/>
</dbReference>
<dbReference type="GO" id="GO:0003824">
    <property type="term" value="F:catalytic activity"/>
    <property type="evidence" value="ECO:0007669"/>
    <property type="project" value="UniProtKB-ARBA"/>
</dbReference>
<dbReference type="PANTHER" id="PTHR37017">
    <property type="entry name" value="AB HYDROLASE-1 DOMAIN-CONTAINING PROTEIN-RELATED"/>
    <property type="match status" value="1"/>
</dbReference>
<dbReference type="InterPro" id="IPR000073">
    <property type="entry name" value="AB_hydrolase_1"/>
</dbReference>
<comment type="caution">
    <text evidence="2">The sequence shown here is derived from an EMBL/GenBank/DDBJ whole genome shotgun (WGS) entry which is preliminary data.</text>
</comment>
<dbReference type="AlphaFoldDB" id="A0A853CMW3"/>
<accession>A0A853CMW3</accession>
<dbReference type="SUPFAM" id="SSF53474">
    <property type="entry name" value="alpha/beta-Hydrolases"/>
    <property type="match status" value="1"/>
</dbReference>
<organism evidence="2 3">
    <name type="scientific">Petropleomorpha daqingensis</name>
    <dbReference type="NCBI Taxonomy" id="2026353"/>
    <lineage>
        <taxon>Bacteria</taxon>
        <taxon>Bacillati</taxon>
        <taxon>Actinomycetota</taxon>
        <taxon>Actinomycetes</taxon>
        <taxon>Geodermatophilales</taxon>
        <taxon>Geodermatophilaceae</taxon>
        <taxon>Petropleomorpha</taxon>
    </lineage>
</organism>
<dbReference type="PANTHER" id="PTHR37017:SF11">
    <property type="entry name" value="ESTERASE_LIPASE_THIOESTERASE DOMAIN-CONTAINING PROTEIN"/>
    <property type="match status" value="1"/>
</dbReference>
<feature type="domain" description="AB hydrolase-1" evidence="1">
    <location>
        <begin position="14"/>
        <end position="236"/>
    </location>
</feature>
<dbReference type="EMBL" id="JACBZT010000001">
    <property type="protein sequence ID" value="NYJ07323.1"/>
    <property type="molecule type" value="Genomic_DNA"/>
</dbReference>
<keyword evidence="3" id="KW-1185">Reference proteome</keyword>
<proteinExistence type="predicted"/>
<dbReference type="RefSeq" id="WP_179719089.1">
    <property type="nucleotide sequence ID" value="NZ_JACBZT010000001.1"/>
</dbReference>
<evidence type="ECO:0000259" key="1">
    <source>
        <dbReference type="Pfam" id="PF12697"/>
    </source>
</evidence>